<comment type="catalytic activity">
    <reaction evidence="5">
        <text>glucuronate acceptor + UDP-alpha-D-glucuronate = acceptor beta-D-glucuronoside + UDP + H(+)</text>
        <dbReference type="Rhea" id="RHEA:21032"/>
        <dbReference type="ChEBI" id="CHEBI:15378"/>
        <dbReference type="ChEBI" id="CHEBI:58052"/>
        <dbReference type="ChEBI" id="CHEBI:58223"/>
        <dbReference type="ChEBI" id="CHEBI:132367"/>
        <dbReference type="ChEBI" id="CHEBI:132368"/>
        <dbReference type="EC" id="2.4.1.17"/>
    </reaction>
</comment>
<evidence type="ECO:0000256" key="5">
    <source>
        <dbReference type="ARBA" id="ARBA00047475"/>
    </source>
</evidence>
<dbReference type="WBParaSite" id="PSAMB.scaffold476size49999.g6397.t1">
    <property type="protein sequence ID" value="PSAMB.scaffold476size49999.g6397.t1"/>
    <property type="gene ID" value="PSAMB.scaffold476size49999.g6397"/>
</dbReference>
<dbReference type="Gene3D" id="3.40.50.2000">
    <property type="entry name" value="Glycogen Phosphorylase B"/>
    <property type="match status" value="1"/>
</dbReference>
<dbReference type="EC" id="2.4.1.17" evidence="2"/>
<evidence type="ECO:0000256" key="3">
    <source>
        <dbReference type="ARBA" id="ARBA00022676"/>
    </source>
</evidence>
<dbReference type="PANTHER" id="PTHR48043:SF145">
    <property type="entry name" value="FI06409P-RELATED"/>
    <property type="match status" value="1"/>
</dbReference>
<reference evidence="7" key="1">
    <citation type="submission" date="2022-11" db="UniProtKB">
        <authorList>
            <consortium name="WormBaseParasite"/>
        </authorList>
    </citation>
    <scope>IDENTIFICATION</scope>
</reference>
<dbReference type="PANTHER" id="PTHR48043">
    <property type="entry name" value="EG:EG0003.4 PROTEIN-RELATED"/>
    <property type="match status" value="1"/>
</dbReference>
<dbReference type="FunFam" id="3.40.50.2000:FF:000021">
    <property type="entry name" value="UDP-glucuronosyltransferase"/>
    <property type="match status" value="1"/>
</dbReference>
<organism evidence="6 7">
    <name type="scientific">Plectus sambesii</name>
    <dbReference type="NCBI Taxonomy" id="2011161"/>
    <lineage>
        <taxon>Eukaryota</taxon>
        <taxon>Metazoa</taxon>
        <taxon>Ecdysozoa</taxon>
        <taxon>Nematoda</taxon>
        <taxon>Chromadorea</taxon>
        <taxon>Plectida</taxon>
        <taxon>Plectina</taxon>
        <taxon>Plectoidea</taxon>
        <taxon>Plectidae</taxon>
        <taxon>Plectus</taxon>
    </lineage>
</organism>
<keyword evidence="4" id="KW-0808">Transferase</keyword>
<proteinExistence type="inferred from homology"/>
<dbReference type="InterPro" id="IPR002213">
    <property type="entry name" value="UDP_glucos_trans"/>
</dbReference>
<evidence type="ECO:0000256" key="1">
    <source>
        <dbReference type="ARBA" id="ARBA00009995"/>
    </source>
</evidence>
<evidence type="ECO:0000256" key="2">
    <source>
        <dbReference type="ARBA" id="ARBA00012544"/>
    </source>
</evidence>
<dbReference type="GO" id="GO:0015020">
    <property type="term" value="F:glucuronosyltransferase activity"/>
    <property type="evidence" value="ECO:0007669"/>
    <property type="project" value="UniProtKB-EC"/>
</dbReference>
<comment type="similarity">
    <text evidence="1">Belongs to the UDP-glycosyltransferase family.</text>
</comment>
<protein>
    <recommendedName>
        <fullName evidence="2">glucuronosyltransferase</fullName>
        <ecNumber evidence="2">2.4.1.17</ecNumber>
    </recommendedName>
</protein>
<dbReference type="InterPro" id="IPR050271">
    <property type="entry name" value="UDP-glycosyltransferase"/>
</dbReference>
<evidence type="ECO:0000313" key="6">
    <source>
        <dbReference type="Proteomes" id="UP000887566"/>
    </source>
</evidence>
<accession>A0A914WMV5</accession>
<dbReference type="Pfam" id="PF00201">
    <property type="entry name" value="UDPGT"/>
    <property type="match status" value="1"/>
</dbReference>
<dbReference type="AlphaFoldDB" id="A0A914WMV5"/>
<sequence>MFDYGDGFRVGFRSLAFKRLKIMTLLELGPVWFGAWNRACEVVLDDIEINGSSLIGQFDMALLHPMDICASLISNALSVGKSVVYSPGAFLAGEIYAYHSAVPILASYIPQSVTKFSDRMSTWERTTNTLLTIMHNFATYIDNARLSPAYQQAIYFARPPHNDRENAHAIVRQAVENMIINGFVALDFPRPLPVGFHHLSDLTLSNKASQSSRSPVKLEPEWERLLSSRKGAILFSFGTIAKSSEIPVDMKMAFLAALAKFTDYSIIWRYEEAFPEALQYEHIHLVSWLPQKDLLADERTKLFITHGGYNSLLESTKAGVPMVLIPLFVDQYGNAMRAVRLNIGVNVDKNTITAESFASAIDQVLNDQSFADRAKRMANILGDSLIAPDVALSHHLRTAAKEHSTKYTSLIQAQKFTFFDYHCADTLGILVLIIIVSCQLIY</sequence>
<dbReference type="SUPFAM" id="SSF53756">
    <property type="entry name" value="UDP-Glycosyltransferase/glycogen phosphorylase"/>
    <property type="match status" value="1"/>
</dbReference>
<dbReference type="CDD" id="cd03784">
    <property type="entry name" value="GT1_Gtf-like"/>
    <property type="match status" value="1"/>
</dbReference>
<keyword evidence="3" id="KW-0328">Glycosyltransferase</keyword>
<dbReference type="Proteomes" id="UP000887566">
    <property type="component" value="Unplaced"/>
</dbReference>
<name>A0A914WMV5_9BILA</name>
<evidence type="ECO:0000256" key="4">
    <source>
        <dbReference type="ARBA" id="ARBA00022679"/>
    </source>
</evidence>
<keyword evidence="6" id="KW-1185">Reference proteome</keyword>
<evidence type="ECO:0000313" key="7">
    <source>
        <dbReference type="WBParaSite" id="PSAMB.scaffold476size49999.g6397.t1"/>
    </source>
</evidence>